<sequence length="475" mass="50238">MNPEEIGLEKPGRAYFAPDDLNDPALTRLIFRLGLPAVAGLSINAVHHTINMVFVGMIGAHEIAAITVVLPILMMIGAIGEGLGVGVATAIGRALGSNSPQRANVTASTFMVLAVPMGIALTAGILVFRRELLGLFGASEAIMPLAEHYLIIVAFSVTLTMLQILSDFIAISEGNTRFSMWTLLGCFALNIILDPIMIFGFGFGLAGAAMATILSQIAAIAAYALYFRKRIGTLHLSARFAAFRADILKPVLSIGLPTTLTSMLSSISFAVLFTYAGFYRGDAGIAGVGIALRVLTLGMLPVIGLSLGGQAVLSFAWGAGKTPRLLAASNLLLLLTSAFCVAYGLGAVLLRYPIAAIFTDDLEIARIAALTIVVTHIPFIFFGMRQILVVLLQAQGRARLAATISIAQNGYFLLPLLFVLPHFLGFEGLLASLFLAPALTALLSAVILFTTLRQLRGDTDLPIATFTNTVSERAS</sequence>
<dbReference type="RefSeq" id="WP_105733862.1">
    <property type="nucleotide sequence ID" value="NZ_PVBT01000002.1"/>
</dbReference>
<feature type="transmembrane region" description="Helical" evidence="7">
    <location>
        <begin position="63"/>
        <end position="91"/>
    </location>
</feature>
<dbReference type="Pfam" id="PF01554">
    <property type="entry name" value="MatE"/>
    <property type="match status" value="2"/>
</dbReference>
<reference evidence="8 9" key="1">
    <citation type="submission" date="2018-02" db="EMBL/GenBank/DDBJ databases">
        <title>The draft genome of Phyllobacterium myrsinacearum DSM5892.</title>
        <authorList>
            <person name="Li L."/>
            <person name="Liu L."/>
            <person name="Zhang X."/>
            <person name="Wang T."/>
        </authorList>
    </citation>
    <scope>NUCLEOTIDE SEQUENCE [LARGE SCALE GENOMIC DNA]</scope>
    <source>
        <strain evidence="8 9">DSM 5892</strain>
    </source>
</reference>
<dbReference type="InterPro" id="IPR002528">
    <property type="entry name" value="MATE_fam"/>
</dbReference>
<feature type="transmembrane region" description="Helical" evidence="7">
    <location>
        <begin position="178"/>
        <end position="199"/>
    </location>
</feature>
<keyword evidence="3" id="KW-1003">Cell membrane</keyword>
<keyword evidence="5 7" id="KW-1133">Transmembrane helix</keyword>
<evidence type="ECO:0000313" key="8">
    <source>
        <dbReference type="EMBL" id="PRD55633.1"/>
    </source>
</evidence>
<dbReference type="InterPro" id="IPR051327">
    <property type="entry name" value="MATE_MepA_subfamily"/>
</dbReference>
<dbReference type="GO" id="GO:0005886">
    <property type="term" value="C:plasma membrane"/>
    <property type="evidence" value="ECO:0007669"/>
    <property type="project" value="UniProtKB-SubCell"/>
</dbReference>
<dbReference type="NCBIfam" id="TIGR00797">
    <property type="entry name" value="matE"/>
    <property type="match status" value="1"/>
</dbReference>
<evidence type="ECO:0000256" key="2">
    <source>
        <dbReference type="ARBA" id="ARBA00022448"/>
    </source>
</evidence>
<evidence type="ECO:0000256" key="1">
    <source>
        <dbReference type="ARBA" id="ARBA00004429"/>
    </source>
</evidence>
<comment type="caution">
    <text evidence="8">The sequence shown here is derived from an EMBL/GenBank/DDBJ whole genome shotgun (WGS) entry which is preliminary data.</text>
</comment>
<feature type="transmembrane region" description="Helical" evidence="7">
    <location>
        <begin position="331"/>
        <end position="352"/>
    </location>
</feature>
<evidence type="ECO:0000313" key="9">
    <source>
        <dbReference type="Proteomes" id="UP000238563"/>
    </source>
</evidence>
<feature type="transmembrane region" description="Helical" evidence="7">
    <location>
        <begin position="205"/>
        <end position="226"/>
    </location>
</feature>
<keyword evidence="9" id="KW-1185">Reference proteome</keyword>
<organism evidence="8 9">
    <name type="scientific">Phyllobacterium myrsinacearum</name>
    <dbReference type="NCBI Taxonomy" id="28101"/>
    <lineage>
        <taxon>Bacteria</taxon>
        <taxon>Pseudomonadati</taxon>
        <taxon>Pseudomonadota</taxon>
        <taxon>Alphaproteobacteria</taxon>
        <taxon>Hyphomicrobiales</taxon>
        <taxon>Phyllobacteriaceae</taxon>
        <taxon>Phyllobacterium</taxon>
    </lineage>
</organism>
<dbReference type="PIRSF" id="PIRSF006603">
    <property type="entry name" value="DinF"/>
    <property type="match status" value="1"/>
</dbReference>
<feature type="transmembrane region" description="Helical" evidence="7">
    <location>
        <begin position="103"/>
        <end position="128"/>
    </location>
</feature>
<name>A0A2S9JQX0_9HYPH</name>
<feature type="transmembrane region" description="Helical" evidence="7">
    <location>
        <begin position="364"/>
        <end position="388"/>
    </location>
</feature>
<feature type="transmembrane region" description="Helical" evidence="7">
    <location>
        <begin position="290"/>
        <end position="319"/>
    </location>
</feature>
<dbReference type="PANTHER" id="PTHR43823:SF3">
    <property type="entry name" value="MULTIDRUG EXPORT PROTEIN MEPA"/>
    <property type="match status" value="1"/>
</dbReference>
<evidence type="ECO:0000256" key="6">
    <source>
        <dbReference type="ARBA" id="ARBA00023136"/>
    </source>
</evidence>
<gene>
    <name evidence="8" type="ORF">C5750_08500</name>
</gene>
<proteinExistence type="predicted"/>
<feature type="transmembrane region" description="Helical" evidence="7">
    <location>
        <begin position="247"/>
        <end position="278"/>
    </location>
</feature>
<dbReference type="Proteomes" id="UP000238563">
    <property type="component" value="Unassembled WGS sequence"/>
</dbReference>
<comment type="subcellular location">
    <subcellularLocation>
        <location evidence="1">Cell inner membrane</location>
        <topology evidence="1">Multi-pass membrane protein</topology>
    </subcellularLocation>
</comment>
<dbReference type="GO" id="GO:0015297">
    <property type="term" value="F:antiporter activity"/>
    <property type="evidence" value="ECO:0007669"/>
    <property type="project" value="InterPro"/>
</dbReference>
<protein>
    <submittedName>
        <fullName evidence="8">MATE family efflux transporter</fullName>
    </submittedName>
</protein>
<dbReference type="PANTHER" id="PTHR43823">
    <property type="entry name" value="SPORULATION PROTEIN YKVU"/>
    <property type="match status" value="1"/>
</dbReference>
<evidence type="ECO:0000256" key="4">
    <source>
        <dbReference type="ARBA" id="ARBA00022692"/>
    </source>
</evidence>
<keyword evidence="4 7" id="KW-0812">Transmembrane</keyword>
<dbReference type="EMBL" id="PVBT01000002">
    <property type="protein sequence ID" value="PRD55633.1"/>
    <property type="molecule type" value="Genomic_DNA"/>
</dbReference>
<evidence type="ECO:0000256" key="3">
    <source>
        <dbReference type="ARBA" id="ARBA00022475"/>
    </source>
</evidence>
<dbReference type="AlphaFoldDB" id="A0A2S9JQX0"/>
<dbReference type="GO" id="GO:0042910">
    <property type="term" value="F:xenobiotic transmembrane transporter activity"/>
    <property type="evidence" value="ECO:0007669"/>
    <property type="project" value="InterPro"/>
</dbReference>
<feature type="transmembrane region" description="Helical" evidence="7">
    <location>
        <begin position="148"/>
        <end position="171"/>
    </location>
</feature>
<dbReference type="InterPro" id="IPR048279">
    <property type="entry name" value="MdtK-like"/>
</dbReference>
<feature type="transmembrane region" description="Helical" evidence="7">
    <location>
        <begin position="429"/>
        <end position="449"/>
    </location>
</feature>
<dbReference type="OrthoDB" id="7718525at2"/>
<feature type="transmembrane region" description="Helical" evidence="7">
    <location>
        <begin position="400"/>
        <end position="423"/>
    </location>
</feature>
<keyword evidence="6 7" id="KW-0472">Membrane</keyword>
<evidence type="ECO:0000256" key="5">
    <source>
        <dbReference type="ARBA" id="ARBA00022989"/>
    </source>
</evidence>
<evidence type="ECO:0000256" key="7">
    <source>
        <dbReference type="SAM" id="Phobius"/>
    </source>
</evidence>
<accession>A0A2S9JQX0</accession>
<keyword evidence="2" id="KW-0813">Transport</keyword>